<dbReference type="GO" id="GO:0005829">
    <property type="term" value="C:cytosol"/>
    <property type="evidence" value="ECO:0007669"/>
    <property type="project" value="TreeGrafter"/>
</dbReference>
<dbReference type="Proteomes" id="UP000050865">
    <property type="component" value="Unassembled WGS sequence"/>
</dbReference>
<evidence type="ECO:0000313" key="6">
    <source>
        <dbReference type="Proteomes" id="UP000050865"/>
    </source>
</evidence>
<sequence length="250" mass="27374">MDLSLLKYDANPDAVINPFRDEGYHFPARMAFPILKDEEVNLFAAAHNGEQLGIFETVSANFPVYAVTIDGQRIGLCRCPLGAPAAAQVLEYLIAYGARQIIAVGSCGVLTSQPENKMLVVQSALRDEGTSFHYLPAAEIIQLDAKFAAQIQSSLAVQHINFEVVNTWTTDGFFRETRKQVQNRLQRGFTVVEMESAALAACAEFRGVQFGQILFTGDSLADVENHNPRDFGTASHDIALKMTISCLASL</sequence>
<evidence type="ECO:0000259" key="4">
    <source>
        <dbReference type="Pfam" id="PF01048"/>
    </source>
</evidence>
<dbReference type="EC" id="2.4.2.3" evidence="1"/>
<dbReference type="PANTHER" id="PTHR43691:SF11">
    <property type="entry name" value="FI09636P-RELATED"/>
    <property type="match status" value="1"/>
</dbReference>
<dbReference type="PANTHER" id="PTHR43691">
    <property type="entry name" value="URIDINE PHOSPHORYLASE"/>
    <property type="match status" value="1"/>
</dbReference>
<comment type="catalytic activity">
    <reaction evidence="3">
        <text>uridine + phosphate = alpha-D-ribose 1-phosphate + uracil</text>
        <dbReference type="Rhea" id="RHEA:24388"/>
        <dbReference type="ChEBI" id="CHEBI:16704"/>
        <dbReference type="ChEBI" id="CHEBI:17568"/>
        <dbReference type="ChEBI" id="CHEBI:43474"/>
        <dbReference type="ChEBI" id="CHEBI:57720"/>
        <dbReference type="EC" id="2.4.2.3"/>
    </reaction>
</comment>
<dbReference type="CDD" id="cd09007">
    <property type="entry name" value="NP-I_spr0068"/>
    <property type="match status" value="1"/>
</dbReference>
<evidence type="ECO:0000256" key="1">
    <source>
        <dbReference type="ARBA" id="ARBA00011888"/>
    </source>
</evidence>
<dbReference type="InterPro" id="IPR035994">
    <property type="entry name" value="Nucleoside_phosphorylase_sf"/>
</dbReference>
<reference evidence="5 6" key="1">
    <citation type="journal article" date="2015" name="Genome Announc.">
        <title>Expanding the biotechnology potential of lactobacilli through comparative genomics of 213 strains and associated genera.</title>
        <authorList>
            <person name="Sun Z."/>
            <person name="Harris H.M."/>
            <person name="McCann A."/>
            <person name="Guo C."/>
            <person name="Argimon S."/>
            <person name="Zhang W."/>
            <person name="Yang X."/>
            <person name="Jeffery I.B."/>
            <person name="Cooney J.C."/>
            <person name="Kagawa T.F."/>
            <person name="Liu W."/>
            <person name="Song Y."/>
            <person name="Salvetti E."/>
            <person name="Wrobel A."/>
            <person name="Rasinkangas P."/>
            <person name="Parkhill J."/>
            <person name="Rea M.C."/>
            <person name="O'Sullivan O."/>
            <person name="Ritari J."/>
            <person name="Douillard F.P."/>
            <person name="Paul Ross R."/>
            <person name="Yang R."/>
            <person name="Briner A.E."/>
            <person name="Felis G.E."/>
            <person name="de Vos W.M."/>
            <person name="Barrangou R."/>
            <person name="Klaenhammer T.R."/>
            <person name="Caufield P.W."/>
            <person name="Cui Y."/>
            <person name="Zhang H."/>
            <person name="O'Toole P.W."/>
        </authorList>
    </citation>
    <scope>NUCLEOTIDE SEQUENCE [LARGE SCALE GENOMIC DNA]</scope>
    <source>
        <strain evidence="5 6">DSM 22697</strain>
    </source>
</reference>
<dbReference type="STRING" id="1423730.FC75_GL000358"/>
<dbReference type="AlphaFoldDB" id="A0A0R2FH85"/>
<evidence type="ECO:0000256" key="2">
    <source>
        <dbReference type="ARBA" id="ARBA00021980"/>
    </source>
</evidence>
<organism evidence="5 6">
    <name type="scientific">Lacticaseibacillus camelliae DSM 22697 = JCM 13995</name>
    <dbReference type="NCBI Taxonomy" id="1423730"/>
    <lineage>
        <taxon>Bacteria</taxon>
        <taxon>Bacillati</taxon>
        <taxon>Bacillota</taxon>
        <taxon>Bacilli</taxon>
        <taxon>Lactobacillales</taxon>
        <taxon>Lactobacillaceae</taxon>
        <taxon>Lacticaseibacillus</taxon>
    </lineage>
</organism>
<gene>
    <name evidence="5" type="ORF">FC75_GL000358</name>
</gene>
<dbReference type="RefSeq" id="WP_054665441.1">
    <property type="nucleotide sequence ID" value="NZ_AYZJ01000010.1"/>
</dbReference>
<proteinExistence type="predicted"/>
<dbReference type="InterPro" id="IPR000845">
    <property type="entry name" value="Nucleoside_phosphorylase_d"/>
</dbReference>
<feature type="domain" description="Nucleoside phosphorylase" evidence="4">
    <location>
        <begin position="38"/>
        <end position="226"/>
    </location>
</feature>
<protein>
    <recommendedName>
        <fullName evidence="2">Uridine phosphorylase</fullName>
        <ecNumber evidence="1">2.4.2.3</ecNumber>
    </recommendedName>
</protein>
<dbReference type="EMBL" id="AYZJ01000010">
    <property type="protein sequence ID" value="KRN25445.1"/>
    <property type="molecule type" value="Genomic_DNA"/>
</dbReference>
<name>A0A0R2FH85_9LACO</name>
<dbReference type="OrthoDB" id="7945729at2"/>
<keyword evidence="6" id="KW-1185">Reference proteome</keyword>
<dbReference type="Gene3D" id="3.40.50.1580">
    <property type="entry name" value="Nucleoside phosphorylase domain"/>
    <property type="match status" value="1"/>
</dbReference>
<dbReference type="Pfam" id="PF01048">
    <property type="entry name" value="PNP_UDP_1"/>
    <property type="match status" value="1"/>
</dbReference>
<dbReference type="GO" id="GO:0004731">
    <property type="term" value="F:purine-nucleoside phosphorylase activity"/>
    <property type="evidence" value="ECO:0007669"/>
    <property type="project" value="TreeGrafter"/>
</dbReference>
<dbReference type="GO" id="GO:0004850">
    <property type="term" value="F:uridine phosphorylase activity"/>
    <property type="evidence" value="ECO:0007669"/>
    <property type="project" value="UniProtKB-EC"/>
</dbReference>
<evidence type="ECO:0000313" key="5">
    <source>
        <dbReference type="EMBL" id="KRN25445.1"/>
    </source>
</evidence>
<comment type="caution">
    <text evidence="5">The sequence shown here is derived from an EMBL/GenBank/DDBJ whole genome shotgun (WGS) entry which is preliminary data.</text>
</comment>
<evidence type="ECO:0000256" key="3">
    <source>
        <dbReference type="ARBA" id="ARBA00048447"/>
    </source>
</evidence>
<dbReference type="SUPFAM" id="SSF53167">
    <property type="entry name" value="Purine and uridine phosphorylases"/>
    <property type="match status" value="1"/>
</dbReference>
<dbReference type="GO" id="GO:0006152">
    <property type="term" value="P:purine nucleoside catabolic process"/>
    <property type="evidence" value="ECO:0007669"/>
    <property type="project" value="TreeGrafter"/>
</dbReference>
<accession>A0A0R2FH85</accession>
<dbReference type="PATRIC" id="fig|1423730.4.peg.377"/>